<dbReference type="SUPFAM" id="SSF101941">
    <property type="entry name" value="NAC domain"/>
    <property type="match status" value="1"/>
</dbReference>
<evidence type="ECO:0000259" key="6">
    <source>
        <dbReference type="PROSITE" id="PS51005"/>
    </source>
</evidence>
<feature type="compositionally biased region" description="Basic and acidic residues" evidence="5">
    <location>
        <begin position="254"/>
        <end position="271"/>
    </location>
</feature>
<gene>
    <name evidence="7" type="ORF">CEY00_Acc22424</name>
</gene>
<keyword evidence="8" id="KW-1185">Reference proteome</keyword>
<evidence type="ECO:0000313" key="8">
    <source>
        <dbReference type="Proteomes" id="UP000241394"/>
    </source>
</evidence>
<protein>
    <submittedName>
        <fullName evidence="7">NAC transcription factor</fullName>
    </submittedName>
</protein>
<dbReference type="OMA" id="RINVYSC"/>
<evidence type="ECO:0000256" key="4">
    <source>
        <dbReference type="ARBA" id="ARBA00023242"/>
    </source>
</evidence>
<dbReference type="PANTHER" id="PTHR31719:SF193">
    <property type="entry name" value="NAC DOMAIN-CONTAINING PROTEIN"/>
    <property type="match status" value="1"/>
</dbReference>
<proteinExistence type="predicted"/>
<name>A0A2R6Q2H8_ACTCC</name>
<comment type="caution">
    <text evidence="7">The sequence shown here is derived from an EMBL/GenBank/DDBJ whole genome shotgun (WGS) entry which is preliminary data.</text>
</comment>
<organism evidence="7 8">
    <name type="scientific">Actinidia chinensis var. chinensis</name>
    <name type="common">Chinese soft-hair kiwi</name>
    <dbReference type="NCBI Taxonomy" id="1590841"/>
    <lineage>
        <taxon>Eukaryota</taxon>
        <taxon>Viridiplantae</taxon>
        <taxon>Streptophyta</taxon>
        <taxon>Embryophyta</taxon>
        <taxon>Tracheophyta</taxon>
        <taxon>Spermatophyta</taxon>
        <taxon>Magnoliopsida</taxon>
        <taxon>eudicotyledons</taxon>
        <taxon>Gunneridae</taxon>
        <taxon>Pentapetalae</taxon>
        <taxon>asterids</taxon>
        <taxon>Ericales</taxon>
        <taxon>Actinidiaceae</taxon>
        <taxon>Actinidia</taxon>
    </lineage>
</organism>
<dbReference type="InParanoid" id="A0A2R6Q2H8"/>
<dbReference type="Proteomes" id="UP000241394">
    <property type="component" value="Chromosome LG20"/>
</dbReference>
<evidence type="ECO:0000313" key="7">
    <source>
        <dbReference type="EMBL" id="PSS01066.1"/>
    </source>
</evidence>
<accession>A0A2R6Q2H8</accession>
<keyword evidence="4" id="KW-0539">Nucleus</keyword>
<reference evidence="8" key="2">
    <citation type="journal article" date="2018" name="BMC Genomics">
        <title>A manually annotated Actinidia chinensis var. chinensis (kiwifruit) genome highlights the challenges associated with draft genomes and gene prediction in plants.</title>
        <authorList>
            <person name="Pilkington S.M."/>
            <person name="Crowhurst R."/>
            <person name="Hilario E."/>
            <person name="Nardozza S."/>
            <person name="Fraser L."/>
            <person name="Peng Y."/>
            <person name="Gunaseelan K."/>
            <person name="Simpson R."/>
            <person name="Tahir J."/>
            <person name="Deroles S.C."/>
            <person name="Templeton K."/>
            <person name="Luo Z."/>
            <person name="Davy M."/>
            <person name="Cheng C."/>
            <person name="McNeilage M."/>
            <person name="Scaglione D."/>
            <person name="Liu Y."/>
            <person name="Zhang Q."/>
            <person name="Datson P."/>
            <person name="De Silva N."/>
            <person name="Gardiner S.E."/>
            <person name="Bassett H."/>
            <person name="Chagne D."/>
            <person name="McCallum J."/>
            <person name="Dzierzon H."/>
            <person name="Deng C."/>
            <person name="Wang Y.Y."/>
            <person name="Barron L."/>
            <person name="Manako K."/>
            <person name="Bowen J."/>
            <person name="Foster T.M."/>
            <person name="Erridge Z.A."/>
            <person name="Tiffin H."/>
            <person name="Waite C.N."/>
            <person name="Davies K.M."/>
            <person name="Grierson E.P."/>
            <person name="Laing W.A."/>
            <person name="Kirk R."/>
            <person name="Chen X."/>
            <person name="Wood M."/>
            <person name="Montefiori M."/>
            <person name="Brummell D.A."/>
            <person name="Schwinn K.E."/>
            <person name="Catanach A."/>
            <person name="Fullerton C."/>
            <person name="Li D."/>
            <person name="Meiyalaghan S."/>
            <person name="Nieuwenhuizen N."/>
            <person name="Read N."/>
            <person name="Prakash R."/>
            <person name="Hunter D."/>
            <person name="Zhang H."/>
            <person name="McKenzie M."/>
            <person name="Knabel M."/>
            <person name="Harris A."/>
            <person name="Allan A.C."/>
            <person name="Gleave A."/>
            <person name="Chen A."/>
            <person name="Janssen B.J."/>
            <person name="Plunkett B."/>
            <person name="Ampomah-Dwamena C."/>
            <person name="Voogd C."/>
            <person name="Leif D."/>
            <person name="Lafferty D."/>
            <person name="Souleyre E.J.F."/>
            <person name="Varkonyi-Gasic E."/>
            <person name="Gambi F."/>
            <person name="Hanley J."/>
            <person name="Yao J.L."/>
            <person name="Cheung J."/>
            <person name="David K.M."/>
            <person name="Warren B."/>
            <person name="Marsh K."/>
            <person name="Snowden K.C."/>
            <person name="Lin-Wang K."/>
            <person name="Brian L."/>
            <person name="Martinez-Sanchez M."/>
            <person name="Wang M."/>
            <person name="Ileperuma N."/>
            <person name="Macnee N."/>
            <person name="Campin R."/>
            <person name="McAtee P."/>
            <person name="Drummond R.S.M."/>
            <person name="Espley R.V."/>
            <person name="Ireland H.S."/>
            <person name="Wu R."/>
            <person name="Atkinson R.G."/>
            <person name="Karunairetnam S."/>
            <person name="Bulley S."/>
            <person name="Chunkath S."/>
            <person name="Hanley Z."/>
            <person name="Storey R."/>
            <person name="Thrimawithana A.H."/>
            <person name="Thomson S."/>
            <person name="David C."/>
            <person name="Testolin R."/>
            <person name="Huang H."/>
            <person name="Hellens R.P."/>
            <person name="Schaffer R.J."/>
        </authorList>
    </citation>
    <scope>NUCLEOTIDE SEQUENCE [LARGE SCALE GENOMIC DNA]</scope>
    <source>
        <strain evidence="8">cv. Red5</strain>
    </source>
</reference>
<sequence length="344" mass="38875">MVSSSSSSAWSSIMASSASSASSSHVNAIEQLNGQTIYLPTGYRFDPSDEQIVIHYLMNEIRNQPLPVDIIPRINVYSCSAPEKIPLSTSKYGMENHWYFFTTRPKENPIITSDGCWKEIRDEEILDGDEVVGFMRTLRFHYEELLNDEANTNWYIDEYSANPNIFESDELDDDAKEKVSNFVVCKVRFGESMADKTCDADSNEGDINSDSDSHKEGDTDSDTESDSDSDTKSDSDSDTESDSDSVEESDSDTDSDKERNINTDSDEKSNIDIDTNSDEERDIDTDTNSDEESDTNSYEEEEERPTHTNSDEAIQIQMMNKKKKDPTDKEVENGESMIHARKNK</sequence>
<dbReference type="Gramene" id="PSS01066">
    <property type="protein sequence ID" value="PSS01066"/>
    <property type="gene ID" value="CEY00_Acc22424"/>
</dbReference>
<dbReference type="InterPro" id="IPR036093">
    <property type="entry name" value="NAC_dom_sf"/>
</dbReference>
<dbReference type="PROSITE" id="PS51005">
    <property type="entry name" value="NAC"/>
    <property type="match status" value="1"/>
</dbReference>
<keyword evidence="2" id="KW-0238">DNA-binding</keyword>
<feature type="compositionally biased region" description="Acidic residues" evidence="5">
    <location>
        <begin position="236"/>
        <end position="253"/>
    </location>
</feature>
<evidence type="ECO:0000256" key="2">
    <source>
        <dbReference type="ARBA" id="ARBA00023125"/>
    </source>
</evidence>
<dbReference type="AlphaFoldDB" id="A0A2R6Q2H8"/>
<feature type="domain" description="NAC" evidence="6">
    <location>
        <begin position="39"/>
        <end position="190"/>
    </location>
</feature>
<dbReference type="OrthoDB" id="1592334at2759"/>
<keyword evidence="1" id="KW-0805">Transcription regulation</keyword>
<dbReference type="EMBL" id="NKQK01000020">
    <property type="protein sequence ID" value="PSS01066.1"/>
    <property type="molecule type" value="Genomic_DNA"/>
</dbReference>
<feature type="compositionally biased region" description="Acidic residues" evidence="5">
    <location>
        <begin position="275"/>
        <end position="303"/>
    </location>
</feature>
<feature type="compositionally biased region" description="Acidic residues" evidence="5">
    <location>
        <begin position="219"/>
        <end position="228"/>
    </location>
</feature>
<reference evidence="7 8" key="1">
    <citation type="submission" date="2017-07" db="EMBL/GenBank/DDBJ databases">
        <title>An improved, manually edited Actinidia chinensis var. chinensis (kiwifruit) genome highlights the challenges associated with draft genomes and gene prediction in plants.</title>
        <authorList>
            <person name="Pilkington S."/>
            <person name="Crowhurst R."/>
            <person name="Hilario E."/>
            <person name="Nardozza S."/>
            <person name="Fraser L."/>
            <person name="Peng Y."/>
            <person name="Gunaseelan K."/>
            <person name="Simpson R."/>
            <person name="Tahir J."/>
            <person name="Deroles S."/>
            <person name="Templeton K."/>
            <person name="Luo Z."/>
            <person name="Davy M."/>
            <person name="Cheng C."/>
            <person name="Mcneilage M."/>
            <person name="Scaglione D."/>
            <person name="Liu Y."/>
            <person name="Zhang Q."/>
            <person name="Datson P."/>
            <person name="De Silva N."/>
            <person name="Gardiner S."/>
            <person name="Bassett H."/>
            <person name="Chagne D."/>
            <person name="Mccallum J."/>
            <person name="Dzierzon H."/>
            <person name="Deng C."/>
            <person name="Wang Y.-Y."/>
            <person name="Barron N."/>
            <person name="Manako K."/>
            <person name="Bowen J."/>
            <person name="Foster T."/>
            <person name="Erridge Z."/>
            <person name="Tiffin H."/>
            <person name="Waite C."/>
            <person name="Davies K."/>
            <person name="Grierson E."/>
            <person name="Laing W."/>
            <person name="Kirk R."/>
            <person name="Chen X."/>
            <person name="Wood M."/>
            <person name="Montefiori M."/>
            <person name="Brummell D."/>
            <person name="Schwinn K."/>
            <person name="Catanach A."/>
            <person name="Fullerton C."/>
            <person name="Li D."/>
            <person name="Meiyalaghan S."/>
            <person name="Nieuwenhuizen N."/>
            <person name="Read N."/>
            <person name="Prakash R."/>
            <person name="Hunter D."/>
            <person name="Zhang H."/>
            <person name="Mckenzie M."/>
            <person name="Knabel M."/>
            <person name="Harris A."/>
            <person name="Allan A."/>
            <person name="Chen A."/>
            <person name="Janssen B."/>
            <person name="Plunkett B."/>
            <person name="Dwamena C."/>
            <person name="Voogd C."/>
            <person name="Leif D."/>
            <person name="Lafferty D."/>
            <person name="Souleyre E."/>
            <person name="Varkonyi-Gasic E."/>
            <person name="Gambi F."/>
            <person name="Hanley J."/>
            <person name="Yao J.-L."/>
            <person name="Cheung J."/>
            <person name="David K."/>
            <person name="Warren B."/>
            <person name="Marsh K."/>
            <person name="Snowden K."/>
            <person name="Lin-Wang K."/>
            <person name="Brian L."/>
            <person name="Martinez-Sanchez M."/>
            <person name="Wang M."/>
            <person name="Ileperuma N."/>
            <person name="Macnee N."/>
            <person name="Campin R."/>
            <person name="Mcatee P."/>
            <person name="Drummond R."/>
            <person name="Espley R."/>
            <person name="Ireland H."/>
            <person name="Wu R."/>
            <person name="Atkinson R."/>
            <person name="Karunairetnam S."/>
            <person name="Bulley S."/>
            <person name="Chunkath S."/>
            <person name="Hanley Z."/>
            <person name="Storey R."/>
            <person name="Thrimawithana A."/>
            <person name="Thomson S."/>
            <person name="David C."/>
            <person name="Testolin R."/>
        </authorList>
    </citation>
    <scope>NUCLEOTIDE SEQUENCE [LARGE SCALE GENOMIC DNA]</scope>
    <source>
        <strain evidence="8">cv. Red5</strain>
        <tissue evidence="7">Young leaf</tissue>
    </source>
</reference>
<dbReference type="InterPro" id="IPR003441">
    <property type="entry name" value="NAC-dom"/>
</dbReference>
<dbReference type="SMR" id="A0A2R6Q2H8"/>
<evidence type="ECO:0000256" key="1">
    <source>
        <dbReference type="ARBA" id="ARBA00023015"/>
    </source>
</evidence>
<evidence type="ECO:0000256" key="3">
    <source>
        <dbReference type="ARBA" id="ARBA00023163"/>
    </source>
</evidence>
<evidence type="ECO:0000256" key="5">
    <source>
        <dbReference type="SAM" id="MobiDB-lite"/>
    </source>
</evidence>
<dbReference type="PANTHER" id="PTHR31719">
    <property type="entry name" value="NAC TRANSCRIPTION FACTOR 56"/>
    <property type="match status" value="1"/>
</dbReference>
<dbReference type="Pfam" id="PF02365">
    <property type="entry name" value="NAM"/>
    <property type="match status" value="1"/>
</dbReference>
<dbReference type="GO" id="GO:0003677">
    <property type="term" value="F:DNA binding"/>
    <property type="evidence" value="ECO:0007669"/>
    <property type="project" value="UniProtKB-KW"/>
</dbReference>
<dbReference type="Gene3D" id="2.170.150.80">
    <property type="entry name" value="NAC domain"/>
    <property type="match status" value="1"/>
</dbReference>
<dbReference type="GO" id="GO:0006355">
    <property type="term" value="P:regulation of DNA-templated transcription"/>
    <property type="evidence" value="ECO:0007669"/>
    <property type="project" value="InterPro"/>
</dbReference>
<keyword evidence="3" id="KW-0804">Transcription</keyword>
<feature type="region of interest" description="Disordered" evidence="5">
    <location>
        <begin position="196"/>
        <end position="344"/>
    </location>
</feature>